<name>A0ACC3CI34_PYRYE</name>
<organism evidence="1 2">
    <name type="scientific">Pyropia yezoensis</name>
    <name type="common">Susabi-nori</name>
    <name type="synonym">Porphyra yezoensis</name>
    <dbReference type="NCBI Taxonomy" id="2788"/>
    <lineage>
        <taxon>Eukaryota</taxon>
        <taxon>Rhodophyta</taxon>
        <taxon>Bangiophyceae</taxon>
        <taxon>Bangiales</taxon>
        <taxon>Bangiaceae</taxon>
        <taxon>Pyropia</taxon>
    </lineage>
</organism>
<dbReference type="EMBL" id="CM020620">
    <property type="protein sequence ID" value="KAK1869926.1"/>
    <property type="molecule type" value="Genomic_DNA"/>
</dbReference>
<evidence type="ECO:0000313" key="1">
    <source>
        <dbReference type="EMBL" id="KAK1869926.1"/>
    </source>
</evidence>
<protein>
    <submittedName>
        <fullName evidence="1">Uncharacterized protein</fullName>
    </submittedName>
</protein>
<evidence type="ECO:0000313" key="2">
    <source>
        <dbReference type="Proteomes" id="UP000798662"/>
    </source>
</evidence>
<dbReference type="Proteomes" id="UP000798662">
    <property type="component" value="Chromosome 3"/>
</dbReference>
<keyword evidence="2" id="KW-1185">Reference proteome</keyword>
<proteinExistence type="predicted"/>
<comment type="caution">
    <text evidence="1">The sequence shown here is derived from an EMBL/GenBank/DDBJ whole genome shotgun (WGS) entry which is preliminary data.</text>
</comment>
<reference evidence="1" key="1">
    <citation type="submission" date="2019-11" db="EMBL/GenBank/DDBJ databases">
        <title>Nori genome reveals adaptations in red seaweeds to the harsh intertidal environment.</title>
        <authorList>
            <person name="Wang D."/>
            <person name="Mao Y."/>
        </authorList>
    </citation>
    <scope>NUCLEOTIDE SEQUENCE</scope>
    <source>
        <tissue evidence="1">Gametophyte</tissue>
    </source>
</reference>
<gene>
    <name evidence="1" type="ORF">I4F81_012391</name>
</gene>
<accession>A0ACC3CI34</accession>
<sequence length="255" mass="26137">MKFRLDCRLPFPADLFWSIRATPGFMNFVVEDGLLRAMTGTTSTPAADARALDGDIRTRQQTYTPARVEMPDLVRGIVGQTLFEVTDTQTWNASPGAPTVQAFRITPSFLSSLCTTAGVLSVRPAPPPGAPDLGGEFAPPSPPVSLPWRRPAAVAVAGAAAGVSPARAADASGSEDGDASSREGAGGWSEYHSVATDDSDYASAVESAVGGPPAATAVSAASGSGWTSDVRPAEHVSVSVFMCGEGGGVYVGHLA</sequence>